<dbReference type="PANTHER" id="PTHR48051:SF1">
    <property type="entry name" value="RAS SUPPRESSOR PROTEIN 1"/>
    <property type="match status" value="1"/>
</dbReference>
<dbReference type="Gene3D" id="3.80.10.10">
    <property type="entry name" value="Ribonuclease Inhibitor"/>
    <property type="match status" value="1"/>
</dbReference>
<evidence type="ECO:0000313" key="5">
    <source>
        <dbReference type="EMBL" id="RUS77823.1"/>
    </source>
</evidence>
<dbReference type="SUPFAM" id="SSF52058">
    <property type="entry name" value="L domain-like"/>
    <property type="match status" value="1"/>
</dbReference>
<dbReference type="GO" id="GO:0005737">
    <property type="term" value="C:cytoplasm"/>
    <property type="evidence" value="ECO:0007669"/>
    <property type="project" value="TreeGrafter"/>
</dbReference>
<dbReference type="EMBL" id="RQTK01000549">
    <property type="protein sequence ID" value="RUS77823.1"/>
    <property type="molecule type" value="Genomic_DNA"/>
</dbReference>
<evidence type="ECO:0000256" key="1">
    <source>
        <dbReference type="ARBA" id="ARBA00022614"/>
    </source>
</evidence>
<feature type="compositionally biased region" description="Basic and acidic residues" evidence="4">
    <location>
        <begin position="1"/>
        <end position="10"/>
    </location>
</feature>
<keyword evidence="6" id="KW-1185">Reference proteome</keyword>
<dbReference type="Pfam" id="PF13855">
    <property type="entry name" value="LRR_8"/>
    <property type="match status" value="1"/>
</dbReference>
<dbReference type="Proteomes" id="UP000271974">
    <property type="component" value="Unassembled WGS sequence"/>
</dbReference>
<dbReference type="SMART" id="SM00369">
    <property type="entry name" value="LRR_TYP"/>
    <property type="match status" value="2"/>
</dbReference>
<accession>A0A433T8C1</accession>
<evidence type="ECO:0000256" key="4">
    <source>
        <dbReference type="SAM" id="MobiDB-lite"/>
    </source>
</evidence>
<evidence type="ECO:0000256" key="2">
    <source>
        <dbReference type="ARBA" id="ARBA00022737"/>
    </source>
</evidence>
<dbReference type="PROSITE" id="PS51450">
    <property type="entry name" value="LRR"/>
    <property type="match status" value="1"/>
</dbReference>
<dbReference type="AlphaFoldDB" id="A0A433T8C1"/>
<dbReference type="InterPro" id="IPR032675">
    <property type="entry name" value="LRR_dom_sf"/>
</dbReference>
<dbReference type="OrthoDB" id="2021138at2759"/>
<keyword evidence="2" id="KW-0677">Repeat</keyword>
<keyword evidence="3" id="KW-0175">Coiled coil</keyword>
<dbReference type="PANTHER" id="PTHR48051">
    <property type="match status" value="1"/>
</dbReference>
<evidence type="ECO:0008006" key="7">
    <source>
        <dbReference type="Google" id="ProtNLM"/>
    </source>
</evidence>
<dbReference type="InterPro" id="IPR001611">
    <property type="entry name" value="Leu-rich_rpt"/>
</dbReference>
<reference evidence="5 6" key="1">
    <citation type="submission" date="2019-01" db="EMBL/GenBank/DDBJ databases">
        <title>A draft genome assembly of the solar-powered sea slug Elysia chlorotica.</title>
        <authorList>
            <person name="Cai H."/>
            <person name="Li Q."/>
            <person name="Fang X."/>
            <person name="Li J."/>
            <person name="Curtis N.E."/>
            <person name="Altenburger A."/>
            <person name="Shibata T."/>
            <person name="Feng M."/>
            <person name="Maeda T."/>
            <person name="Schwartz J.A."/>
            <person name="Shigenobu S."/>
            <person name="Lundholm N."/>
            <person name="Nishiyama T."/>
            <person name="Yang H."/>
            <person name="Hasebe M."/>
            <person name="Li S."/>
            <person name="Pierce S.K."/>
            <person name="Wang J."/>
        </authorList>
    </citation>
    <scope>NUCLEOTIDE SEQUENCE [LARGE SCALE GENOMIC DNA]</scope>
    <source>
        <strain evidence="5">EC2010</strain>
        <tissue evidence="5">Whole organism of an adult</tissue>
    </source>
</reference>
<feature type="region of interest" description="Disordered" evidence="4">
    <location>
        <begin position="1"/>
        <end position="64"/>
    </location>
</feature>
<keyword evidence="1" id="KW-0433">Leucine-rich repeat</keyword>
<dbReference type="InterPro" id="IPR050216">
    <property type="entry name" value="LRR_domain-containing"/>
</dbReference>
<protein>
    <recommendedName>
        <fullName evidence="7">Leucine-rich repeat-containing protein 27</fullName>
    </recommendedName>
</protein>
<evidence type="ECO:0000256" key="3">
    <source>
        <dbReference type="SAM" id="Coils"/>
    </source>
</evidence>
<name>A0A433T8C1_ELYCH</name>
<feature type="coiled-coil region" evidence="3">
    <location>
        <begin position="429"/>
        <end position="516"/>
    </location>
</feature>
<sequence length="544" mass="62539">MSAEIKENASKHHIVFDSSDATDPQALKPESRASNSSDQEADAELKHLADNSASDDGNDFPETPADVAFARTRKQQQAVVDVIQKTKESGSTSIDLSQMKLQAFPDDLLELTNLEFIYLEGNEIGYLPDEFFKFFPRLRWLDLRNNELCRIPSVYLSNHCCLRNLLLEGNNLRNLPLELGLVRSLHGLNIANNPLDFPPNEIIEKGTQGILGFLREMMDAKNTAKMTELDLHLSEEVPDGFEHVSASSDDWNTNASMMELAKRREFVKKSKSNGSSPYNGMHPHAEQPEYTVGARSAELHRPTSYSENRTQHIMKLKKAGALGQIDRKKRKKDSKLNWRVNQYPAPPPEDYVAFKMNEEKQLARVKEFKEKTDAILQRRKDGAMLKNWRDDAKVLQYKKYSQRMVPGQDYEEPAEQAPFGVEKDMMKVLTKEERLRADLQKEKDLKESRTVSPATRQRIEQEKQARIRELEKRIKEHTAGMVERRKQPKGTPQHEMEIARRELDIAEHLHKELLAQRHDMEYRFKAFSADIATTVGRSKKFPAK</sequence>
<dbReference type="STRING" id="188477.A0A433T8C1"/>
<proteinExistence type="predicted"/>
<organism evidence="5 6">
    <name type="scientific">Elysia chlorotica</name>
    <name type="common">Eastern emerald elysia</name>
    <name type="synonym">Sea slug</name>
    <dbReference type="NCBI Taxonomy" id="188477"/>
    <lineage>
        <taxon>Eukaryota</taxon>
        <taxon>Metazoa</taxon>
        <taxon>Spiralia</taxon>
        <taxon>Lophotrochozoa</taxon>
        <taxon>Mollusca</taxon>
        <taxon>Gastropoda</taxon>
        <taxon>Heterobranchia</taxon>
        <taxon>Euthyneura</taxon>
        <taxon>Panpulmonata</taxon>
        <taxon>Sacoglossa</taxon>
        <taxon>Placobranchoidea</taxon>
        <taxon>Plakobranchidae</taxon>
        <taxon>Elysia</taxon>
    </lineage>
</organism>
<comment type="caution">
    <text evidence="5">The sequence shown here is derived from an EMBL/GenBank/DDBJ whole genome shotgun (WGS) entry which is preliminary data.</text>
</comment>
<gene>
    <name evidence="5" type="ORF">EGW08_014416</name>
</gene>
<dbReference type="InterPro" id="IPR003591">
    <property type="entry name" value="Leu-rich_rpt_typical-subtyp"/>
</dbReference>
<evidence type="ECO:0000313" key="6">
    <source>
        <dbReference type="Proteomes" id="UP000271974"/>
    </source>
</evidence>